<dbReference type="PANTHER" id="PTHR30153:SF2">
    <property type="entry name" value="REPLICATIVE DNA HELICASE"/>
    <property type="match status" value="1"/>
</dbReference>
<protein>
    <recommendedName>
        <fullName evidence="3">DNA helicase DnaB-like N-terminal domain-containing protein</fullName>
    </recommendedName>
</protein>
<dbReference type="GO" id="GO:0005524">
    <property type="term" value="F:ATP binding"/>
    <property type="evidence" value="ECO:0007669"/>
    <property type="project" value="InterPro"/>
</dbReference>
<name>A0A0F9MND9_9ZZZZ</name>
<dbReference type="AlphaFoldDB" id="A0A0F9MND9"/>
<evidence type="ECO:0000256" key="2">
    <source>
        <dbReference type="ARBA" id="ARBA00023125"/>
    </source>
</evidence>
<dbReference type="InterPro" id="IPR027417">
    <property type="entry name" value="P-loop_NTPase"/>
</dbReference>
<dbReference type="GO" id="GO:0006260">
    <property type="term" value="P:DNA replication"/>
    <property type="evidence" value="ECO:0007669"/>
    <property type="project" value="UniProtKB-KW"/>
</dbReference>
<evidence type="ECO:0000259" key="3">
    <source>
        <dbReference type="Pfam" id="PF00772"/>
    </source>
</evidence>
<dbReference type="GO" id="GO:0003678">
    <property type="term" value="F:DNA helicase activity"/>
    <property type="evidence" value="ECO:0007669"/>
    <property type="project" value="InterPro"/>
</dbReference>
<proteinExistence type="predicted"/>
<feature type="domain" description="DNA helicase DnaB-like N-terminal" evidence="3">
    <location>
        <begin position="4"/>
        <end position="84"/>
    </location>
</feature>
<dbReference type="SUPFAM" id="SSF48024">
    <property type="entry name" value="N-terminal domain of DnaB helicase"/>
    <property type="match status" value="1"/>
</dbReference>
<dbReference type="Pfam" id="PF00772">
    <property type="entry name" value="DnaB"/>
    <property type="match status" value="1"/>
</dbReference>
<dbReference type="Gene3D" id="1.10.860.10">
    <property type="entry name" value="DNAb Helicase, Chain A"/>
    <property type="match status" value="1"/>
</dbReference>
<accession>A0A0F9MND9</accession>
<dbReference type="SUPFAM" id="SSF52540">
    <property type="entry name" value="P-loop containing nucleoside triphosphate hydrolases"/>
    <property type="match status" value="1"/>
</dbReference>
<dbReference type="GO" id="GO:0003677">
    <property type="term" value="F:DNA binding"/>
    <property type="evidence" value="ECO:0007669"/>
    <property type="project" value="UniProtKB-KW"/>
</dbReference>
<evidence type="ECO:0000256" key="1">
    <source>
        <dbReference type="ARBA" id="ARBA00022705"/>
    </source>
</evidence>
<dbReference type="InterPro" id="IPR016136">
    <property type="entry name" value="DNA_helicase_N/primase_C"/>
</dbReference>
<dbReference type="Gene3D" id="3.40.50.300">
    <property type="entry name" value="P-loop containing nucleotide triphosphate hydrolases"/>
    <property type="match status" value="1"/>
</dbReference>
<keyword evidence="2" id="KW-0238">DNA-binding</keyword>
<gene>
    <name evidence="4" type="ORF">LCGC14_1132950</name>
</gene>
<keyword evidence="1" id="KW-0235">DNA replication</keyword>
<sequence>MPRQEPHNKEAESRLLAAAIALPEEAIPKVRGIGLGPEDFFVPSCSKIWDAITGLYDVNSPVNLATVEHWLKDDWKQVEGIALLLPDISGREAEHWAKQVLSYSIKRAELSAARALGNSAYDMDIDSQKQIAEIQRELDRISSKIVRMKNPTVENPAEALRRTKAWNTNTGVACLDQLVRYVSSELDFIAGDPGCGKSSIANAAAAHTARRLKIPSVLILAESDALDSQLSMLLTTGDPRIDALFVSRVRYDPNYRTDSNIKVIEEMWNEYYHDIPLRIYEVETGVDEVISIVSSITEESFIQVDHAYGVVSQTGLTKGIQEHQNYVNLFSRLKRAGQRNNHCTIMYNQFKLSGREGDERGPDAQYGGSGIRNIAASIIHLWPLDSDALNSSRGYRAMAAKCHKVRARLVEGVDPVGMEIYYRFLPSHRQVFSEEEYKEIRDKQMPSATIH</sequence>
<dbReference type="PANTHER" id="PTHR30153">
    <property type="entry name" value="REPLICATIVE DNA HELICASE DNAB"/>
    <property type="match status" value="1"/>
</dbReference>
<dbReference type="InterPro" id="IPR036185">
    <property type="entry name" value="DNA_heli_DnaB-like_N_sf"/>
</dbReference>
<dbReference type="GO" id="GO:0005829">
    <property type="term" value="C:cytosol"/>
    <property type="evidence" value="ECO:0007669"/>
    <property type="project" value="TreeGrafter"/>
</dbReference>
<evidence type="ECO:0000313" key="4">
    <source>
        <dbReference type="EMBL" id="KKN00912.1"/>
    </source>
</evidence>
<dbReference type="InterPro" id="IPR007693">
    <property type="entry name" value="DNA_helicase_DnaB-like_N"/>
</dbReference>
<organism evidence="4">
    <name type="scientific">marine sediment metagenome</name>
    <dbReference type="NCBI Taxonomy" id="412755"/>
    <lineage>
        <taxon>unclassified sequences</taxon>
        <taxon>metagenomes</taxon>
        <taxon>ecological metagenomes</taxon>
    </lineage>
</organism>
<comment type="caution">
    <text evidence="4">The sequence shown here is derived from an EMBL/GenBank/DDBJ whole genome shotgun (WGS) entry which is preliminary data.</text>
</comment>
<dbReference type="EMBL" id="LAZR01005320">
    <property type="protein sequence ID" value="KKN00912.1"/>
    <property type="molecule type" value="Genomic_DNA"/>
</dbReference>
<reference evidence="4" key="1">
    <citation type="journal article" date="2015" name="Nature">
        <title>Complex archaea that bridge the gap between prokaryotes and eukaryotes.</title>
        <authorList>
            <person name="Spang A."/>
            <person name="Saw J.H."/>
            <person name="Jorgensen S.L."/>
            <person name="Zaremba-Niedzwiedzka K."/>
            <person name="Martijn J."/>
            <person name="Lind A.E."/>
            <person name="van Eijk R."/>
            <person name="Schleper C."/>
            <person name="Guy L."/>
            <person name="Ettema T.J."/>
        </authorList>
    </citation>
    <scope>NUCLEOTIDE SEQUENCE</scope>
</reference>